<dbReference type="Pfam" id="PF12937">
    <property type="entry name" value="F-box-like"/>
    <property type="match status" value="1"/>
</dbReference>
<sequence>MAPIDPIPAPPAITEVSCQCVKPLTRILVLEIIISLSLSTQFKNHKLSKYSLMAEKKEEDSCLLVKGSSPNEAIFFVLAYLPLFELLTITRVCKSLRDAVNDDVLLWLKIVVERPLSWRISDNILIHVASRAKGRLQFLALINCVNITDHGLLRLVSQNPHITKLHIPGCTNLSPAGIIESVKLLTNNSNHRLQSLQINGVHGIKKEDLETLENLMINRNHQTRKETPDKILYHTYRKYKDNYINRLIDVEICPKCDETRIVFDCINGAACKHCTRGCESCVARCVECGICVRGDEELEEASCTDTLCLNCWLKLPKCNHCNKPYCNEHAYLRHPVVLSGSDTGFVCADCHSSQFI</sequence>
<dbReference type="PROSITE" id="PS50181">
    <property type="entry name" value="FBOX"/>
    <property type="match status" value="1"/>
</dbReference>
<protein>
    <recommendedName>
        <fullName evidence="1">F-box domain-containing protein</fullName>
    </recommendedName>
</protein>
<dbReference type="AlphaFoldDB" id="A0A022QQ87"/>
<organism evidence="2 3">
    <name type="scientific">Erythranthe guttata</name>
    <name type="common">Yellow monkey flower</name>
    <name type="synonym">Mimulus guttatus</name>
    <dbReference type="NCBI Taxonomy" id="4155"/>
    <lineage>
        <taxon>Eukaryota</taxon>
        <taxon>Viridiplantae</taxon>
        <taxon>Streptophyta</taxon>
        <taxon>Embryophyta</taxon>
        <taxon>Tracheophyta</taxon>
        <taxon>Spermatophyta</taxon>
        <taxon>Magnoliopsida</taxon>
        <taxon>eudicotyledons</taxon>
        <taxon>Gunneridae</taxon>
        <taxon>Pentapetalae</taxon>
        <taxon>asterids</taxon>
        <taxon>lamiids</taxon>
        <taxon>Lamiales</taxon>
        <taxon>Phrymaceae</taxon>
        <taxon>Erythranthe</taxon>
    </lineage>
</organism>
<dbReference type="PhylomeDB" id="A0A022QQ87"/>
<dbReference type="OMA" id="CEECGGC"/>
<proteinExistence type="predicted"/>
<reference evidence="2 3" key="1">
    <citation type="journal article" date="2013" name="Proc. Natl. Acad. Sci. U.S.A.">
        <title>Fine-scale variation in meiotic recombination in Mimulus inferred from population shotgun sequencing.</title>
        <authorList>
            <person name="Hellsten U."/>
            <person name="Wright K.M."/>
            <person name="Jenkins J."/>
            <person name="Shu S."/>
            <person name="Yuan Y."/>
            <person name="Wessler S.R."/>
            <person name="Schmutz J."/>
            <person name="Willis J.H."/>
            <person name="Rokhsar D.S."/>
        </authorList>
    </citation>
    <scope>NUCLEOTIDE SEQUENCE [LARGE SCALE GENOMIC DNA]</scope>
    <source>
        <strain evidence="3">cv. DUN x IM62</strain>
    </source>
</reference>
<dbReference type="KEGG" id="egt:105966218"/>
<dbReference type="Gene3D" id="3.80.10.10">
    <property type="entry name" value="Ribonuclease Inhibitor"/>
    <property type="match status" value="1"/>
</dbReference>
<dbReference type="PANTHER" id="PTHR13382">
    <property type="entry name" value="MITOCHONDRIAL ATP SYNTHASE COUPLING FACTOR B"/>
    <property type="match status" value="1"/>
</dbReference>
<dbReference type="InterPro" id="IPR036047">
    <property type="entry name" value="F-box-like_dom_sf"/>
</dbReference>
<dbReference type="SMART" id="SM00367">
    <property type="entry name" value="LRR_CC"/>
    <property type="match status" value="2"/>
</dbReference>
<dbReference type="PANTHER" id="PTHR13382:SF16">
    <property type="entry name" value="F-BOX PROTEIN SKIP28"/>
    <property type="match status" value="1"/>
</dbReference>
<dbReference type="InterPro" id="IPR001810">
    <property type="entry name" value="F-box_dom"/>
</dbReference>
<dbReference type="EMBL" id="KI631110">
    <property type="protein sequence ID" value="EYU30106.1"/>
    <property type="molecule type" value="Genomic_DNA"/>
</dbReference>
<dbReference type="SUPFAM" id="SSF52047">
    <property type="entry name" value="RNI-like"/>
    <property type="match status" value="1"/>
</dbReference>
<dbReference type="InterPro" id="IPR050648">
    <property type="entry name" value="F-box_LRR-repeat"/>
</dbReference>
<feature type="domain" description="F-box" evidence="1">
    <location>
        <begin position="63"/>
        <end position="110"/>
    </location>
</feature>
<dbReference type="eggNOG" id="ENOG502R97J">
    <property type="taxonomic scope" value="Eukaryota"/>
</dbReference>
<evidence type="ECO:0000259" key="1">
    <source>
        <dbReference type="PROSITE" id="PS50181"/>
    </source>
</evidence>
<dbReference type="InterPro" id="IPR032675">
    <property type="entry name" value="LRR_dom_sf"/>
</dbReference>
<dbReference type="SUPFAM" id="SSF81383">
    <property type="entry name" value="F-box domain"/>
    <property type="match status" value="1"/>
</dbReference>
<keyword evidence="3" id="KW-1185">Reference proteome</keyword>
<dbReference type="OrthoDB" id="10044893at2759"/>
<evidence type="ECO:0000313" key="3">
    <source>
        <dbReference type="Proteomes" id="UP000030748"/>
    </source>
</evidence>
<dbReference type="Proteomes" id="UP000030748">
    <property type="component" value="Unassembled WGS sequence"/>
</dbReference>
<dbReference type="InterPro" id="IPR006553">
    <property type="entry name" value="Leu-rich_rpt_Cys-con_subtyp"/>
</dbReference>
<dbReference type="STRING" id="4155.A0A022QQ87"/>
<dbReference type="GO" id="GO:0005737">
    <property type="term" value="C:cytoplasm"/>
    <property type="evidence" value="ECO:0000318"/>
    <property type="project" value="GO_Central"/>
</dbReference>
<evidence type="ECO:0000313" key="2">
    <source>
        <dbReference type="EMBL" id="EYU30106.1"/>
    </source>
</evidence>
<name>A0A022QQ87_ERYGU</name>
<gene>
    <name evidence="2" type="ORF">MIMGU_mgv1a008985mg</name>
</gene>
<accession>A0A022QQ87</accession>